<keyword evidence="1" id="KW-0812">Transmembrane</keyword>
<evidence type="ECO:0000256" key="1">
    <source>
        <dbReference type="SAM" id="Phobius"/>
    </source>
</evidence>
<organism evidence="2 3">
    <name type="scientific">Saccharococcus caldoxylosilyticus</name>
    <dbReference type="NCBI Taxonomy" id="81408"/>
    <lineage>
        <taxon>Bacteria</taxon>
        <taxon>Bacillati</taxon>
        <taxon>Bacillota</taxon>
        <taxon>Bacilli</taxon>
        <taxon>Bacillales</taxon>
        <taxon>Anoxybacillaceae</taxon>
        <taxon>Saccharococcus</taxon>
    </lineage>
</organism>
<keyword evidence="1" id="KW-1133">Transmembrane helix</keyword>
<dbReference type="PATRIC" id="fig|81408.3.peg.1126"/>
<reference evidence="2 3" key="1">
    <citation type="submission" date="2016-01" db="EMBL/GenBank/DDBJ databases">
        <title>Draft Genome Sequences of Seven Thermophilic Sporeformers Isolated from Foods.</title>
        <authorList>
            <person name="Berendsen E.M."/>
            <person name="Wells-Bennik M.H."/>
            <person name="Krawcyk A.O."/>
            <person name="De Jong A."/>
            <person name="Holsappel S."/>
            <person name="Eijlander R.T."/>
            <person name="Kuipers O.P."/>
        </authorList>
    </citation>
    <scope>NUCLEOTIDE SEQUENCE [LARGE SCALE GENOMIC DNA]</scope>
    <source>
        <strain evidence="2 3">B4119</strain>
    </source>
</reference>
<evidence type="ECO:0000313" key="2">
    <source>
        <dbReference type="EMBL" id="KYD07533.1"/>
    </source>
</evidence>
<protein>
    <submittedName>
        <fullName evidence="2">Uncharacterized protein</fullName>
    </submittedName>
</protein>
<sequence>MAQQFFGNDVSLNHYSCFFKIIFGSPFSSVYVPMISNPWRKFKMSMFRHLFFVVVVTTE</sequence>
<dbReference type="AlphaFoldDB" id="A0A150L5F1"/>
<evidence type="ECO:0000313" key="3">
    <source>
        <dbReference type="Proteomes" id="UP000075455"/>
    </source>
</evidence>
<comment type="caution">
    <text evidence="2">The sequence shown here is derived from an EMBL/GenBank/DDBJ whole genome shotgun (WGS) entry which is preliminary data.</text>
</comment>
<accession>A0A150L5F1</accession>
<gene>
    <name evidence="2" type="ORF">B4119_2451</name>
</gene>
<dbReference type="EMBL" id="LQYS01000117">
    <property type="protein sequence ID" value="KYD07533.1"/>
    <property type="molecule type" value="Genomic_DNA"/>
</dbReference>
<name>A0A150L5F1_9BACL</name>
<feature type="transmembrane region" description="Helical" evidence="1">
    <location>
        <begin position="12"/>
        <end position="34"/>
    </location>
</feature>
<keyword evidence="1" id="KW-0472">Membrane</keyword>
<proteinExistence type="predicted"/>
<dbReference type="Proteomes" id="UP000075455">
    <property type="component" value="Unassembled WGS sequence"/>
</dbReference>